<feature type="transmembrane region" description="Helical" evidence="6">
    <location>
        <begin position="44"/>
        <end position="62"/>
    </location>
</feature>
<evidence type="ECO:0000256" key="1">
    <source>
        <dbReference type="ARBA" id="ARBA00004141"/>
    </source>
</evidence>
<protein>
    <recommendedName>
        <fullName evidence="9">Transmembrane adaptor Erv26</fullName>
    </recommendedName>
</protein>
<gene>
    <name evidence="7" type="ORF">GAYE_PCTG69G1411</name>
</gene>
<accession>A0AAV9I845</accession>
<dbReference type="GO" id="GO:0006888">
    <property type="term" value="P:endoplasmic reticulum to Golgi vesicle-mediated transport"/>
    <property type="evidence" value="ECO:0007669"/>
    <property type="project" value="InterPro"/>
</dbReference>
<feature type="transmembrane region" description="Helical" evidence="6">
    <location>
        <begin position="97"/>
        <end position="117"/>
    </location>
</feature>
<organism evidence="7 8">
    <name type="scientific">Galdieria yellowstonensis</name>
    <dbReference type="NCBI Taxonomy" id="3028027"/>
    <lineage>
        <taxon>Eukaryota</taxon>
        <taxon>Rhodophyta</taxon>
        <taxon>Bangiophyceae</taxon>
        <taxon>Galdieriales</taxon>
        <taxon>Galdieriaceae</taxon>
        <taxon>Galdieria</taxon>
    </lineage>
</organism>
<dbReference type="GO" id="GO:0030134">
    <property type="term" value="C:COPII-coated ER to Golgi transport vesicle"/>
    <property type="evidence" value="ECO:0007669"/>
    <property type="project" value="TreeGrafter"/>
</dbReference>
<feature type="transmembrane region" description="Helical" evidence="6">
    <location>
        <begin position="68"/>
        <end position="85"/>
    </location>
</feature>
<keyword evidence="4 6" id="KW-1133">Transmembrane helix</keyword>
<comment type="subcellular location">
    <subcellularLocation>
        <location evidence="1">Membrane</location>
        <topology evidence="1">Multi-pass membrane protein</topology>
    </subcellularLocation>
</comment>
<evidence type="ECO:0008006" key="9">
    <source>
        <dbReference type="Google" id="ProtNLM"/>
    </source>
</evidence>
<evidence type="ECO:0000256" key="2">
    <source>
        <dbReference type="ARBA" id="ARBA00008096"/>
    </source>
</evidence>
<reference evidence="7 8" key="1">
    <citation type="submission" date="2022-07" db="EMBL/GenBank/DDBJ databases">
        <title>Genome-wide signatures of adaptation to extreme environments.</title>
        <authorList>
            <person name="Cho C.H."/>
            <person name="Yoon H.S."/>
        </authorList>
    </citation>
    <scope>NUCLEOTIDE SEQUENCE [LARGE SCALE GENOMIC DNA]</scope>
    <source>
        <strain evidence="7 8">108.79 E11</strain>
    </source>
</reference>
<name>A0AAV9I845_9RHOD</name>
<keyword evidence="8" id="KW-1185">Reference proteome</keyword>
<dbReference type="Proteomes" id="UP001300502">
    <property type="component" value="Unassembled WGS sequence"/>
</dbReference>
<keyword evidence="3 6" id="KW-0812">Transmembrane</keyword>
<evidence type="ECO:0000313" key="7">
    <source>
        <dbReference type="EMBL" id="KAK4523515.1"/>
    </source>
</evidence>
<sequence length="236" mass="26712">MPSFFVLLVWLSGYVLIAFLSLSVACGLYYLAELTEEYTTTAKKVLRFCIQLNLVIHSLLWIWERFPFVYVALGVLAHLCYFMLLKGFPFIELRSPIFLVCAAVFFLDNIGWMRFFFNHPDLLESCELSPVLPLFSFFAVEVWLVPLGFVTSLSVNDSVLPGIGTDGPRGSLGLGKFSGGEWLSNSSVSKRSNETLDGISTTRRKRKSLMKALTLFATDLAKRISWNNNNNNRRLL</sequence>
<evidence type="ECO:0000313" key="8">
    <source>
        <dbReference type="Proteomes" id="UP001300502"/>
    </source>
</evidence>
<dbReference type="EMBL" id="JANCYU010000016">
    <property type="protein sequence ID" value="KAK4523515.1"/>
    <property type="molecule type" value="Genomic_DNA"/>
</dbReference>
<evidence type="ECO:0000256" key="6">
    <source>
        <dbReference type="SAM" id="Phobius"/>
    </source>
</evidence>
<comment type="similarity">
    <text evidence="2">Belongs to the SVP26 family.</text>
</comment>
<dbReference type="GO" id="GO:0005789">
    <property type="term" value="C:endoplasmic reticulum membrane"/>
    <property type="evidence" value="ECO:0007669"/>
    <property type="project" value="TreeGrafter"/>
</dbReference>
<feature type="transmembrane region" description="Helical" evidence="6">
    <location>
        <begin position="129"/>
        <end position="150"/>
    </location>
</feature>
<dbReference type="GO" id="GO:0000139">
    <property type="term" value="C:Golgi membrane"/>
    <property type="evidence" value="ECO:0007669"/>
    <property type="project" value="TreeGrafter"/>
</dbReference>
<proteinExistence type="inferred from homology"/>
<comment type="caution">
    <text evidence="7">The sequence shown here is derived from an EMBL/GenBank/DDBJ whole genome shotgun (WGS) entry which is preliminary data.</text>
</comment>
<dbReference type="PANTHER" id="PTHR13144">
    <property type="entry name" value="TEX261 PROTEIN"/>
    <property type="match status" value="1"/>
</dbReference>
<dbReference type="AlphaFoldDB" id="A0AAV9I845"/>
<dbReference type="PANTHER" id="PTHR13144:SF0">
    <property type="entry name" value="PROTEIN TEX261"/>
    <property type="match status" value="1"/>
</dbReference>
<dbReference type="Pfam" id="PF04148">
    <property type="entry name" value="Erv26"/>
    <property type="match status" value="1"/>
</dbReference>
<evidence type="ECO:0000256" key="5">
    <source>
        <dbReference type="ARBA" id="ARBA00023136"/>
    </source>
</evidence>
<evidence type="ECO:0000256" key="4">
    <source>
        <dbReference type="ARBA" id="ARBA00022989"/>
    </source>
</evidence>
<evidence type="ECO:0000256" key="3">
    <source>
        <dbReference type="ARBA" id="ARBA00022692"/>
    </source>
</evidence>
<dbReference type="InterPro" id="IPR007277">
    <property type="entry name" value="Svp26/Tex261"/>
</dbReference>
<dbReference type="GO" id="GO:0097020">
    <property type="term" value="F:COPII receptor activity"/>
    <property type="evidence" value="ECO:0007669"/>
    <property type="project" value="InterPro"/>
</dbReference>
<feature type="transmembrane region" description="Helical" evidence="6">
    <location>
        <begin position="6"/>
        <end position="32"/>
    </location>
</feature>
<keyword evidence="5 6" id="KW-0472">Membrane</keyword>